<sequence length="479" mass="52450">MEESESKVEQTSTSEALADMVKIKISKDKMEATMELFLEDKINVTYEELLAILHRNRVTFGIDDELLRQVVENPYLYTGKRLIVARGNPPVAGKDGSIELLVRSSGKKGPQEREDGSVDYYSVLELLNVKKGQLLAKKIPPTKGQPGTNVSGESVRSKDGKEARFRIGKNVLLDQDKMRAYAAIDGQLSMTGRGRLNVLPVFEVKEDVDFSVGNIDFIGNVIVHGNVHPGFTIRAGGDIRIAGTVERATLEAKGTIEIRGGVIGHHKGTITAGVDVKTSFIQSAVVKAENDVIVSQVIMHSNVSAGRDIICRSTKGLIVGGIVQAGQKVVANIIGNATNTPTTVEVGTNPQLREELHTLRKDIKECMESIEKSAQGLRFIDRLAMQGKLTPEKQAMQIKLKNTKLLAEKKLAQAKERMDEIEAKLNGMENARVECRHVMYSGTKLVFGNAVRFIKDNCSKVAFILGEDGQITSTLLESK</sequence>
<reference evidence="5 6" key="1">
    <citation type="submission" date="2016-10" db="EMBL/GenBank/DDBJ databases">
        <authorList>
            <person name="de Groot N.N."/>
        </authorList>
    </citation>
    <scope>NUCLEOTIDE SEQUENCE [LARGE SCALE GENOMIC DNA]</scope>
    <source>
        <strain evidence="5 6">L 420-91</strain>
    </source>
</reference>
<dbReference type="Proteomes" id="UP000198956">
    <property type="component" value="Unassembled WGS sequence"/>
</dbReference>
<dbReference type="RefSeq" id="WP_057898430.1">
    <property type="nucleotide sequence ID" value="NZ_CP080764.1"/>
</dbReference>
<dbReference type="GeneID" id="97141992"/>
<dbReference type="PANTHER" id="PTHR38032:SF1">
    <property type="entry name" value="RNA-BINDING PROTEIN KHPB N-TERMINAL DOMAIN-CONTAINING PROTEIN"/>
    <property type="match status" value="1"/>
</dbReference>
<keyword evidence="7" id="KW-1185">Reference proteome</keyword>
<feature type="region of interest" description="Disordered" evidence="2">
    <location>
        <begin position="138"/>
        <end position="159"/>
    </location>
</feature>
<proteinExistence type="predicted"/>
<name>A0A1G7WFS5_ANETH</name>
<evidence type="ECO:0000313" key="7">
    <source>
        <dbReference type="Proteomes" id="UP000826616"/>
    </source>
</evidence>
<dbReference type="Pfam" id="PF03961">
    <property type="entry name" value="FapA"/>
    <property type="match status" value="1"/>
</dbReference>
<dbReference type="InterPro" id="IPR046865">
    <property type="entry name" value="FapA_b_solenoid"/>
</dbReference>
<accession>A0A1G7WFS5</accession>
<protein>
    <submittedName>
        <fullName evidence="4">FapA family protein</fullName>
    </submittedName>
</protein>
<reference evidence="4 7" key="2">
    <citation type="submission" date="2021-08" db="EMBL/GenBank/DDBJ databases">
        <title>Complete genome sequence of the strain Aneurinibacillus thermoaerophilus CCM 8960.</title>
        <authorList>
            <person name="Musilova J."/>
            <person name="Kourilova X."/>
            <person name="Pernicova I."/>
            <person name="Bezdicek M."/>
            <person name="Lengerova M."/>
            <person name="Obruca S."/>
            <person name="Sedlar K."/>
        </authorList>
    </citation>
    <scope>NUCLEOTIDE SEQUENCE [LARGE SCALE GENOMIC DNA]</scope>
    <source>
        <strain evidence="4 7">CCM 8960</strain>
    </source>
</reference>
<dbReference type="AlphaFoldDB" id="A0A1G7WFS5"/>
<dbReference type="EMBL" id="FNDE01000001">
    <property type="protein sequence ID" value="SDG70748.1"/>
    <property type="molecule type" value="Genomic_DNA"/>
</dbReference>
<feature type="coiled-coil region" evidence="1">
    <location>
        <begin position="404"/>
        <end position="431"/>
    </location>
</feature>
<evidence type="ECO:0000259" key="3">
    <source>
        <dbReference type="Pfam" id="PF20250"/>
    </source>
</evidence>
<dbReference type="InterPro" id="IPR046866">
    <property type="entry name" value="FapA_N"/>
</dbReference>
<evidence type="ECO:0000256" key="1">
    <source>
        <dbReference type="SAM" id="Coils"/>
    </source>
</evidence>
<gene>
    <name evidence="4" type="ORF">K3F53_11475</name>
    <name evidence="5" type="ORF">SAMN04489735_1001204</name>
</gene>
<evidence type="ECO:0000313" key="5">
    <source>
        <dbReference type="EMBL" id="SDG70748.1"/>
    </source>
</evidence>
<feature type="domain" description="Flagellar Assembly Protein A N-terminal region" evidence="3">
    <location>
        <begin position="21"/>
        <end position="191"/>
    </location>
</feature>
<dbReference type="Proteomes" id="UP000826616">
    <property type="component" value="Chromosome"/>
</dbReference>
<evidence type="ECO:0000313" key="4">
    <source>
        <dbReference type="EMBL" id="QYY41556.1"/>
    </source>
</evidence>
<dbReference type="Pfam" id="PF20250">
    <property type="entry name" value="FapA_N"/>
    <property type="match status" value="1"/>
</dbReference>
<dbReference type="InterPro" id="IPR005646">
    <property type="entry name" value="FapA"/>
</dbReference>
<dbReference type="EMBL" id="CP080764">
    <property type="protein sequence ID" value="QYY41556.1"/>
    <property type="molecule type" value="Genomic_DNA"/>
</dbReference>
<evidence type="ECO:0000256" key="2">
    <source>
        <dbReference type="SAM" id="MobiDB-lite"/>
    </source>
</evidence>
<keyword evidence="1" id="KW-0175">Coiled coil</keyword>
<evidence type="ECO:0000313" key="6">
    <source>
        <dbReference type="Proteomes" id="UP000198956"/>
    </source>
</evidence>
<dbReference type="PANTHER" id="PTHR38032">
    <property type="entry name" value="POLYMERASE-RELATED"/>
    <property type="match status" value="1"/>
</dbReference>
<feature type="compositionally biased region" description="Polar residues" evidence="2">
    <location>
        <begin position="145"/>
        <end position="154"/>
    </location>
</feature>
<organism evidence="5 6">
    <name type="scientific">Aneurinibacillus thermoaerophilus</name>
    <dbReference type="NCBI Taxonomy" id="143495"/>
    <lineage>
        <taxon>Bacteria</taxon>
        <taxon>Bacillati</taxon>
        <taxon>Bacillota</taxon>
        <taxon>Bacilli</taxon>
        <taxon>Bacillales</taxon>
        <taxon>Paenibacillaceae</taxon>
        <taxon>Aneurinibacillus group</taxon>
        <taxon>Aneurinibacillus</taxon>
    </lineage>
</organism>